<dbReference type="GO" id="GO:0005524">
    <property type="term" value="F:ATP binding"/>
    <property type="evidence" value="ECO:0007669"/>
    <property type="project" value="UniProtKB-KW"/>
</dbReference>
<keyword evidence="3 8" id="KW-0812">Transmembrane</keyword>
<dbReference type="CDD" id="cd07346">
    <property type="entry name" value="ABC_6TM_exporters"/>
    <property type="match status" value="1"/>
</dbReference>
<evidence type="ECO:0000313" key="12">
    <source>
        <dbReference type="Proteomes" id="UP000028123"/>
    </source>
</evidence>
<evidence type="ECO:0000256" key="3">
    <source>
        <dbReference type="ARBA" id="ARBA00022692"/>
    </source>
</evidence>
<protein>
    <submittedName>
        <fullName evidence="11">ABC transporter ATP-binding protein</fullName>
    </submittedName>
</protein>
<dbReference type="PROSITE" id="PS50929">
    <property type="entry name" value="ABC_TM1F"/>
    <property type="match status" value="1"/>
</dbReference>
<dbReference type="Gene3D" id="3.40.50.300">
    <property type="entry name" value="P-loop containing nucleotide triphosphate hydrolases"/>
    <property type="match status" value="1"/>
</dbReference>
<organism evidence="11 12">
    <name type="scientific">Paenibacillus tyrfis</name>
    <dbReference type="NCBI Taxonomy" id="1501230"/>
    <lineage>
        <taxon>Bacteria</taxon>
        <taxon>Bacillati</taxon>
        <taxon>Bacillota</taxon>
        <taxon>Bacilli</taxon>
        <taxon>Bacillales</taxon>
        <taxon>Paenibacillaceae</taxon>
        <taxon>Paenibacillus</taxon>
    </lineage>
</organism>
<dbReference type="SUPFAM" id="SSF90123">
    <property type="entry name" value="ABC transporter transmembrane region"/>
    <property type="match status" value="1"/>
</dbReference>
<evidence type="ECO:0000259" key="9">
    <source>
        <dbReference type="PROSITE" id="PS50893"/>
    </source>
</evidence>
<feature type="domain" description="ABC transporter" evidence="9">
    <location>
        <begin position="334"/>
        <end position="567"/>
    </location>
</feature>
<dbReference type="eggNOG" id="COG1132">
    <property type="taxonomic scope" value="Bacteria"/>
</dbReference>
<dbReference type="PANTHER" id="PTHR24221:SF397">
    <property type="entry name" value="ABC TRANSPORTER, ATP-BINDING TRANSMEMBRANE PROTEIN"/>
    <property type="match status" value="1"/>
</dbReference>
<dbReference type="AlphaFoldDB" id="A0A081PAN3"/>
<keyword evidence="2" id="KW-0813">Transport</keyword>
<gene>
    <name evidence="11" type="ORF">ET33_13855</name>
</gene>
<dbReference type="Pfam" id="PF00664">
    <property type="entry name" value="ABC_membrane"/>
    <property type="match status" value="1"/>
</dbReference>
<feature type="transmembrane region" description="Helical" evidence="8">
    <location>
        <begin position="137"/>
        <end position="158"/>
    </location>
</feature>
<evidence type="ECO:0000256" key="8">
    <source>
        <dbReference type="SAM" id="Phobius"/>
    </source>
</evidence>
<keyword evidence="7 8" id="KW-0472">Membrane</keyword>
<dbReference type="PROSITE" id="PS50893">
    <property type="entry name" value="ABC_TRANSPORTER_2"/>
    <property type="match status" value="1"/>
</dbReference>
<dbReference type="GO" id="GO:0016887">
    <property type="term" value="F:ATP hydrolysis activity"/>
    <property type="evidence" value="ECO:0007669"/>
    <property type="project" value="InterPro"/>
</dbReference>
<reference evidence="11 12" key="1">
    <citation type="submission" date="2014-06" db="EMBL/GenBank/DDBJ databases">
        <title>Draft genome sequence of Paenibacillus sp. MSt1.</title>
        <authorList>
            <person name="Aw Y.K."/>
            <person name="Ong K.S."/>
            <person name="Gan H.M."/>
            <person name="Lee S.M."/>
        </authorList>
    </citation>
    <scope>NUCLEOTIDE SEQUENCE [LARGE SCALE GENOMIC DNA]</scope>
    <source>
        <strain evidence="11 12">MSt1</strain>
    </source>
</reference>
<dbReference type="OrthoDB" id="9762778at2"/>
<accession>A0A081PAN3</accession>
<comment type="subcellular location">
    <subcellularLocation>
        <location evidence="1">Cell membrane</location>
        <topology evidence="1">Multi-pass membrane protein</topology>
    </subcellularLocation>
</comment>
<sequence length="578" mass="63665">MSLLHNITAGQPKKLIKPVLYTTLANLMAIAPFALLVGGARLIFEPFVHPGAPLDVTGLWWVCGGMAAALIVLFFCEVPAYRAQFRGAYETAAEGRAQLAEHLRKLSLGYLNRRDPGDLANMMMGDFTLVEHGISHLVPQMLGALVMPVLALAGLSILDWRMAAAMFAAFPVAVVLVLLTSRIQRKLGANHMRAKIDAANRLQEYLNGIRVIKAYNITGERFVRLEQSFKELMRHSIRIEGLLGPIVLSAIALVRAGLTLMVIVGVHLLLGGKLEVMTLVTFLLIGTRIFDPLTTALVNYAEFRYHEQAGERIVQLLKEPGMTGSELPPEEHDVELRQVTFGYNEQSTLKNISVRMPAGSFTALVGPSGSGKSTILRLAARFYDPGEGKVLLGGQDMRSMDPEALLRKVSMVFQDVYLFQDTIGNNIRFGRSGATQQQVEEAARLACCHEFIMKLPQGYDTMVGEGGSTLSGGEKQRISIARAILKNAPIVLLDEATASLDPENEVEIQRAIDHLVQGRTVIVIAHRLKTIKNADNIIVLDNGRVVEQGRHHDLLKREGLYARLWNLQQQTRGWSISS</sequence>
<feature type="domain" description="ABC transmembrane type-1" evidence="10">
    <location>
        <begin position="53"/>
        <end position="303"/>
    </location>
</feature>
<dbReference type="InterPro" id="IPR003439">
    <property type="entry name" value="ABC_transporter-like_ATP-bd"/>
</dbReference>
<evidence type="ECO:0000256" key="6">
    <source>
        <dbReference type="ARBA" id="ARBA00022989"/>
    </source>
</evidence>
<keyword evidence="5 11" id="KW-0067">ATP-binding</keyword>
<evidence type="ECO:0000256" key="7">
    <source>
        <dbReference type="ARBA" id="ARBA00023136"/>
    </source>
</evidence>
<evidence type="ECO:0000259" key="10">
    <source>
        <dbReference type="PROSITE" id="PS50929"/>
    </source>
</evidence>
<keyword evidence="6 8" id="KW-1133">Transmembrane helix</keyword>
<dbReference type="EMBL" id="JNVM01000002">
    <property type="protein sequence ID" value="KEQ27756.1"/>
    <property type="molecule type" value="Genomic_DNA"/>
</dbReference>
<evidence type="ECO:0000256" key="4">
    <source>
        <dbReference type="ARBA" id="ARBA00022741"/>
    </source>
</evidence>
<dbReference type="GO" id="GO:0005886">
    <property type="term" value="C:plasma membrane"/>
    <property type="evidence" value="ECO:0007669"/>
    <property type="project" value="UniProtKB-SubCell"/>
</dbReference>
<dbReference type="FunFam" id="3.40.50.300:FF:000287">
    <property type="entry name" value="Multidrug ABC transporter ATP-binding protein"/>
    <property type="match status" value="1"/>
</dbReference>
<evidence type="ECO:0000256" key="1">
    <source>
        <dbReference type="ARBA" id="ARBA00004651"/>
    </source>
</evidence>
<dbReference type="RefSeq" id="WP_036675682.1">
    <property type="nucleotide sequence ID" value="NZ_JNVM01000002.1"/>
</dbReference>
<dbReference type="GO" id="GO:0140359">
    <property type="term" value="F:ABC-type transporter activity"/>
    <property type="evidence" value="ECO:0007669"/>
    <property type="project" value="InterPro"/>
</dbReference>
<name>A0A081PAN3_9BACL</name>
<dbReference type="PROSITE" id="PS00211">
    <property type="entry name" value="ABC_TRANSPORTER_1"/>
    <property type="match status" value="1"/>
</dbReference>
<proteinExistence type="predicted"/>
<dbReference type="InterPro" id="IPR017871">
    <property type="entry name" value="ABC_transporter-like_CS"/>
</dbReference>
<dbReference type="Pfam" id="PF00005">
    <property type="entry name" value="ABC_tran"/>
    <property type="match status" value="1"/>
</dbReference>
<feature type="transmembrane region" description="Helical" evidence="8">
    <location>
        <begin position="20"/>
        <end position="44"/>
    </location>
</feature>
<dbReference type="InterPro" id="IPR039421">
    <property type="entry name" value="Type_1_exporter"/>
</dbReference>
<evidence type="ECO:0000256" key="2">
    <source>
        <dbReference type="ARBA" id="ARBA00022448"/>
    </source>
</evidence>
<feature type="transmembrane region" description="Helical" evidence="8">
    <location>
        <begin position="56"/>
        <end position="76"/>
    </location>
</feature>
<dbReference type="Gene3D" id="1.20.1560.10">
    <property type="entry name" value="ABC transporter type 1, transmembrane domain"/>
    <property type="match status" value="1"/>
</dbReference>
<dbReference type="InterPro" id="IPR036640">
    <property type="entry name" value="ABC1_TM_sf"/>
</dbReference>
<feature type="transmembrane region" description="Helical" evidence="8">
    <location>
        <begin position="164"/>
        <end position="183"/>
    </location>
</feature>
<dbReference type="SMART" id="SM00382">
    <property type="entry name" value="AAA"/>
    <property type="match status" value="1"/>
</dbReference>
<dbReference type="InterPro" id="IPR003593">
    <property type="entry name" value="AAA+_ATPase"/>
</dbReference>
<dbReference type="Proteomes" id="UP000028123">
    <property type="component" value="Unassembled WGS sequence"/>
</dbReference>
<evidence type="ECO:0000313" key="11">
    <source>
        <dbReference type="EMBL" id="KEQ27756.1"/>
    </source>
</evidence>
<evidence type="ECO:0000256" key="5">
    <source>
        <dbReference type="ARBA" id="ARBA00022840"/>
    </source>
</evidence>
<comment type="caution">
    <text evidence="11">The sequence shown here is derived from an EMBL/GenBank/DDBJ whole genome shotgun (WGS) entry which is preliminary data.</text>
</comment>
<keyword evidence="12" id="KW-1185">Reference proteome</keyword>
<feature type="transmembrane region" description="Helical" evidence="8">
    <location>
        <begin position="242"/>
        <end position="270"/>
    </location>
</feature>
<dbReference type="PANTHER" id="PTHR24221">
    <property type="entry name" value="ATP-BINDING CASSETTE SUB-FAMILY B"/>
    <property type="match status" value="1"/>
</dbReference>
<dbReference type="InterPro" id="IPR027417">
    <property type="entry name" value="P-loop_NTPase"/>
</dbReference>
<dbReference type="GO" id="GO:0034040">
    <property type="term" value="F:ATPase-coupled lipid transmembrane transporter activity"/>
    <property type="evidence" value="ECO:0007669"/>
    <property type="project" value="TreeGrafter"/>
</dbReference>
<dbReference type="SUPFAM" id="SSF52540">
    <property type="entry name" value="P-loop containing nucleoside triphosphate hydrolases"/>
    <property type="match status" value="1"/>
</dbReference>
<dbReference type="InterPro" id="IPR011527">
    <property type="entry name" value="ABC1_TM_dom"/>
</dbReference>
<keyword evidence="4" id="KW-0547">Nucleotide-binding</keyword>